<sequence length="91" mass="10051">MTAQQRHALFKAALNKKDIRSIVAVSQSALNTALIQQQCKVSAAISPARSLLVQSFLQMDYRPEQKYFDILQLLAGLYGSLFQKNACSGTC</sequence>
<reference evidence="1 2" key="1">
    <citation type="submission" date="2020-08" db="EMBL/GenBank/DDBJ databases">
        <title>Oceanospirillum sp. nov. isolated from marine sediment.</title>
        <authorList>
            <person name="Ji X."/>
        </authorList>
    </citation>
    <scope>NUCLEOTIDE SEQUENCE [LARGE SCALE GENOMIC DNA]</scope>
    <source>
        <strain evidence="1 2">D5</strain>
    </source>
</reference>
<dbReference type="AlphaFoldDB" id="A0A839ITC8"/>
<keyword evidence="2" id="KW-1185">Reference proteome</keyword>
<evidence type="ECO:0000313" key="2">
    <source>
        <dbReference type="Proteomes" id="UP000565262"/>
    </source>
</evidence>
<protein>
    <submittedName>
        <fullName evidence="1">Uncharacterized protein</fullName>
    </submittedName>
</protein>
<dbReference type="EMBL" id="JACJFM010000014">
    <property type="protein sequence ID" value="MBB1487396.1"/>
    <property type="molecule type" value="Genomic_DNA"/>
</dbReference>
<dbReference type="RefSeq" id="WP_182809172.1">
    <property type="nucleotide sequence ID" value="NZ_JACJFM010000014.1"/>
</dbReference>
<dbReference type="Proteomes" id="UP000565262">
    <property type="component" value="Unassembled WGS sequence"/>
</dbReference>
<name>A0A839ITC8_9GAMM</name>
<proteinExistence type="predicted"/>
<gene>
    <name evidence="1" type="ORF">H4O21_12340</name>
</gene>
<comment type="caution">
    <text evidence="1">The sequence shown here is derived from an EMBL/GenBank/DDBJ whole genome shotgun (WGS) entry which is preliminary data.</text>
</comment>
<accession>A0A839ITC8</accession>
<evidence type="ECO:0000313" key="1">
    <source>
        <dbReference type="EMBL" id="MBB1487396.1"/>
    </source>
</evidence>
<organism evidence="1 2">
    <name type="scientific">Oceanospirillum sediminis</name>
    <dbReference type="NCBI Taxonomy" id="2760088"/>
    <lineage>
        <taxon>Bacteria</taxon>
        <taxon>Pseudomonadati</taxon>
        <taxon>Pseudomonadota</taxon>
        <taxon>Gammaproteobacteria</taxon>
        <taxon>Oceanospirillales</taxon>
        <taxon>Oceanospirillaceae</taxon>
        <taxon>Oceanospirillum</taxon>
    </lineage>
</organism>